<keyword evidence="17" id="KW-1185">Reference proteome</keyword>
<feature type="region of interest" description="Disordered" evidence="12">
    <location>
        <begin position="507"/>
        <end position="544"/>
    </location>
</feature>
<feature type="domain" description="GH11" evidence="15">
    <location>
        <begin position="34"/>
        <end position="223"/>
    </location>
</feature>
<dbReference type="GO" id="GO:0045493">
    <property type="term" value="P:xylan catabolic process"/>
    <property type="evidence" value="ECO:0007669"/>
    <property type="project" value="UniProtKB-UniRule"/>
</dbReference>
<dbReference type="PROSITE" id="PS00776">
    <property type="entry name" value="GH11_1"/>
    <property type="match status" value="1"/>
</dbReference>
<dbReference type="eggNOG" id="ENOG502RXA7">
    <property type="taxonomic scope" value="Eukaryota"/>
</dbReference>
<dbReference type="PRINTS" id="PR00911">
    <property type="entry name" value="GLHYDRLASE11"/>
</dbReference>
<evidence type="ECO:0000259" key="14">
    <source>
        <dbReference type="PROSITE" id="PS51164"/>
    </source>
</evidence>
<comment type="pathway">
    <text evidence="2 11">Glycan degradation; xylan degradation.</text>
</comment>
<dbReference type="PROSITE" id="PS51761">
    <property type="entry name" value="GH11_3"/>
    <property type="match status" value="1"/>
</dbReference>
<feature type="region of interest" description="Disordered" evidence="12">
    <location>
        <begin position="618"/>
        <end position="652"/>
    </location>
</feature>
<feature type="signal peptide" evidence="13">
    <location>
        <begin position="1"/>
        <end position="19"/>
    </location>
</feature>
<evidence type="ECO:0000256" key="7">
    <source>
        <dbReference type="ARBA" id="ARBA00022801"/>
    </source>
</evidence>
<feature type="region of interest" description="Disordered" evidence="12">
    <location>
        <begin position="670"/>
        <end position="725"/>
    </location>
</feature>
<dbReference type="PANTHER" id="PTHR46828">
    <property type="entry name" value="ENDO-1,4-BETA-XYLANASE A-RELATED"/>
    <property type="match status" value="1"/>
</dbReference>
<dbReference type="GO" id="GO:0031176">
    <property type="term" value="F:endo-1,4-beta-xylanase activity"/>
    <property type="evidence" value="ECO:0007669"/>
    <property type="project" value="UniProtKB-UniRule"/>
</dbReference>
<dbReference type="PROSITE" id="PS51164">
    <property type="entry name" value="CBM1_2"/>
    <property type="match status" value="1"/>
</dbReference>
<dbReference type="PROSITE" id="PS00777">
    <property type="entry name" value="GH11_2"/>
    <property type="match status" value="1"/>
</dbReference>
<dbReference type="PANTHER" id="PTHR46828:SF3">
    <property type="entry name" value="ENDO-1,4-BETA-XYLANASE"/>
    <property type="match status" value="1"/>
</dbReference>
<feature type="compositionally biased region" description="Basic and acidic residues" evidence="12">
    <location>
        <begin position="1330"/>
        <end position="1340"/>
    </location>
</feature>
<dbReference type="InterPro" id="IPR001137">
    <property type="entry name" value="Glyco_hydro_11"/>
</dbReference>
<evidence type="ECO:0000256" key="8">
    <source>
        <dbReference type="ARBA" id="ARBA00023277"/>
    </source>
</evidence>
<evidence type="ECO:0000256" key="3">
    <source>
        <dbReference type="ARBA" id="ARBA00007792"/>
    </source>
</evidence>
<dbReference type="SUPFAM" id="SSF49899">
    <property type="entry name" value="Concanavalin A-like lectins/glucanases"/>
    <property type="match status" value="1"/>
</dbReference>
<dbReference type="InterPro" id="IPR000254">
    <property type="entry name" value="CBD"/>
</dbReference>
<dbReference type="SUPFAM" id="SSF57180">
    <property type="entry name" value="Cellulose-binding domain"/>
    <property type="match status" value="1"/>
</dbReference>
<keyword evidence="8 11" id="KW-0119">Carbohydrate metabolism</keyword>
<dbReference type="UniPathway" id="UPA00114"/>
<feature type="compositionally biased region" description="Basic and acidic residues" evidence="12">
    <location>
        <begin position="704"/>
        <end position="714"/>
    </location>
</feature>
<keyword evidence="9 11" id="KW-0326">Glycosidase</keyword>
<dbReference type="Gene3D" id="2.60.120.180">
    <property type="match status" value="1"/>
</dbReference>
<evidence type="ECO:0000256" key="5">
    <source>
        <dbReference type="ARBA" id="ARBA00022651"/>
    </source>
</evidence>
<evidence type="ECO:0000256" key="12">
    <source>
        <dbReference type="SAM" id="MobiDB-lite"/>
    </source>
</evidence>
<proteinExistence type="inferred from homology"/>
<dbReference type="GO" id="GO:0005576">
    <property type="term" value="C:extracellular region"/>
    <property type="evidence" value="ECO:0007669"/>
    <property type="project" value="InterPro"/>
</dbReference>
<evidence type="ECO:0000256" key="11">
    <source>
        <dbReference type="PROSITE-ProRule" id="PRU01097"/>
    </source>
</evidence>
<evidence type="ECO:0000256" key="1">
    <source>
        <dbReference type="ARBA" id="ARBA00000681"/>
    </source>
</evidence>
<sequence length="1364" mass="153832">MVSFSTLLAASSAIVGALAVPGFTPYDRSLFPRAGTPSATGTHDGYYFSWWTDGGSQVTYTNLAGGAYSVVWQSGGNFVGGKGWRPGGRRTVNYSGSYNPNGNSYLAIYGWTRSPLIEYYIVENFGTYNPSSGATNRGSINIDGSVYDILVSTRTNQPSIDGTSTFQQFWSVRRNKRSSGSVNVGAHFDAWAAAGLQLGTSFDYMILATEGYFSSGSATMSVGSGGSTQPTTTPGGQQTTSTPRTTTAANNGGGGNCSAKWGQCGGIGWTGATCCQSGSTCQSGNAYYSQCFVETAQVIQHEFDPKYNTRCSKDGSCTGGLSYSNRSHRTSLFITPSTIYHHAVNSVFHPSPQSSLQLFETHQPLKTANPLLLQLLFSPLTRPQSSTKPKVKVLSSKLLTKMSTRQSYPGGPRDDEDLVQATDNLHIASPMPWRPLAPDLGIAYPDSELPVSGSVRYSPSPFFTSPGSTPSISLAHDSGFYTPFHQYQSSHPPQAREYEPEPFDQTFLNEAPQEPNQSQAQQVPAGQAASQSFPMFSPGGPHDAYQQSYAFQQQIPQEYQSYMGERRQGDPLQREQWIGPAGQLYPESSSYGSQYGQIGWDAQSDFDDRCSVQSYMQEREPFTSPQEMENPFLSGRGKARSDTEGGIRQLYRPENYSNFAKKIQHADTSNFVFPPKQRAEADTRFTPSILPQRVEMGTPVSNSDKTRDDKERTPTKSVKSDQQSQKVWEFMPRPSTVHGRPVHYEKENEIDHQETKSVSEAELAKEPSFQTPEAVAALKAEARRRIQEQFKAQVAKKLEESQRVIEPISITNAAYDRMNKLGLLTHPALQLGLLHDKPDTRNIHEKFKALIQSIRMEESYQMGIHLQLSEKLLLDLNLTRWNLLCAKDKGPTPIVTPFELMGVPMPEPYGEFVNEDAISPRDLEKDHMTPFPLKNAPLSSYSMTREIQIRTGRYYERNQYAESNPQALNNEGVEGNPEERDFHFRVKPKHWQLPEDFQKNYPSATRWEEISIIKTYHQALTVQQHLYLSFVNLGPTFFVDWVQLLMAKEREALLVRAFSLTVRMNSDDSHEWVDKEWIGLSEEEREKRMGQIPGLRNEALEFRLSDYREVDESNFPVPFSKSTYKDITININESPAPPKDPPEKPMAIYSLFCHELHPYYLARDPHLLETIFDQCLIMPDLKQFPRDLKTLGENYFWKPAMSIKEPRKVILGRELEHNLPFMPGIPLGPNILERVRADRTFFYSAFFYNLLTVWRDYKDEKVWFYGNGTPYRYDPNKPPANLGQPKSKFPKGEKWTDGSEIEKHVGHLQQLIDILNLGFFVESWVPEDDALRGKDPERESWFGGKRSTVTQRAPSPRMKEWKKY</sequence>
<feature type="region of interest" description="Disordered" evidence="12">
    <location>
        <begin position="219"/>
        <end position="252"/>
    </location>
</feature>
<dbReference type="Pfam" id="PF00457">
    <property type="entry name" value="Glyco_hydro_11"/>
    <property type="match status" value="1"/>
</dbReference>
<dbReference type="SMART" id="SM00236">
    <property type="entry name" value="fCBD"/>
    <property type="match status" value="1"/>
</dbReference>
<dbReference type="GeneID" id="22891974"/>
<dbReference type="EC" id="3.2.1.8" evidence="4 11"/>
<dbReference type="InterPro" id="IPR013319">
    <property type="entry name" value="GH11/12"/>
</dbReference>
<dbReference type="InterPro" id="IPR035971">
    <property type="entry name" value="CBD_sf"/>
</dbReference>
<keyword evidence="5 11" id="KW-0858">Xylan degradation</keyword>
<dbReference type="Pfam" id="PF00734">
    <property type="entry name" value="CBM_1"/>
    <property type="match status" value="1"/>
</dbReference>
<dbReference type="FunFam" id="2.60.120.180:FF:000001">
    <property type="entry name" value="Endo-1,4-beta-xylanase"/>
    <property type="match status" value="1"/>
</dbReference>
<keyword evidence="6 13" id="KW-0732">Signal</keyword>
<evidence type="ECO:0000256" key="13">
    <source>
        <dbReference type="SAM" id="SignalP"/>
    </source>
</evidence>
<dbReference type="HOGENOM" id="CLU_005560_0_0_1"/>
<feature type="compositionally biased region" description="Low complexity" evidence="12">
    <location>
        <begin position="227"/>
        <end position="250"/>
    </location>
</feature>
<dbReference type="InterPro" id="IPR013320">
    <property type="entry name" value="ConA-like_dom_sf"/>
</dbReference>
<feature type="active site" description="Proton donor" evidence="11">
    <location>
        <position position="210"/>
    </location>
</feature>
<feature type="compositionally biased region" description="Polar residues" evidence="12">
    <location>
        <begin position="715"/>
        <end position="725"/>
    </location>
</feature>
<gene>
    <name evidence="16" type="ORF">AOL_s00076g218</name>
</gene>
<evidence type="ECO:0000256" key="6">
    <source>
        <dbReference type="ARBA" id="ARBA00022729"/>
    </source>
</evidence>
<evidence type="ECO:0000256" key="9">
    <source>
        <dbReference type="ARBA" id="ARBA00023295"/>
    </source>
</evidence>
<reference evidence="16 17" key="1">
    <citation type="journal article" date="2011" name="PLoS Pathog.">
        <title>Genomic and proteomic analyses of the fungus Arthrobotrys oligospora provide insights into nematode-trap formation.</title>
        <authorList>
            <person name="Yang J."/>
            <person name="Wang L."/>
            <person name="Ji X."/>
            <person name="Feng Y."/>
            <person name="Li X."/>
            <person name="Zou C."/>
            <person name="Xu J."/>
            <person name="Ren Y."/>
            <person name="Mi Q."/>
            <person name="Wu J."/>
            <person name="Liu S."/>
            <person name="Liu Y."/>
            <person name="Huang X."/>
            <person name="Wang H."/>
            <person name="Niu X."/>
            <person name="Li J."/>
            <person name="Liang L."/>
            <person name="Luo Y."/>
            <person name="Ji K."/>
            <person name="Zhou W."/>
            <person name="Yu Z."/>
            <person name="Li G."/>
            <person name="Liu Y."/>
            <person name="Li L."/>
            <person name="Qiao M."/>
            <person name="Feng L."/>
            <person name="Zhang K.-Q."/>
        </authorList>
    </citation>
    <scope>NUCLEOTIDE SEQUENCE [LARGE SCALE GENOMIC DNA]</scope>
    <source>
        <strain evidence="17">ATCC 24927 / CBS 115.81 / DSM 1491</strain>
    </source>
</reference>
<keyword evidence="7 11" id="KW-0378">Hydrolase</keyword>
<keyword evidence="10 11" id="KW-0624">Polysaccharide degradation</keyword>
<evidence type="ECO:0000256" key="10">
    <source>
        <dbReference type="ARBA" id="ARBA00023326"/>
    </source>
</evidence>
<organism evidence="16 17">
    <name type="scientific">Arthrobotrys oligospora (strain ATCC 24927 / CBS 115.81 / DSM 1491)</name>
    <name type="common">Nematode-trapping fungus</name>
    <name type="synonym">Didymozoophaga oligospora</name>
    <dbReference type="NCBI Taxonomy" id="756982"/>
    <lineage>
        <taxon>Eukaryota</taxon>
        <taxon>Fungi</taxon>
        <taxon>Dikarya</taxon>
        <taxon>Ascomycota</taxon>
        <taxon>Pezizomycotina</taxon>
        <taxon>Orbiliomycetes</taxon>
        <taxon>Orbiliales</taxon>
        <taxon>Orbiliaceae</taxon>
        <taxon>Orbilia</taxon>
        <taxon>Orbilia oligospora</taxon>
    </lineage>
</organism>
<evidence type="ECO:0000256" key="4">
    <source>
        <dbReference type="ARBA" id="ARBA00012590"/>
    </source>
</evidence>
<dbReference type="OrthoDB" id="5392210at2759"/>
<evidence type="ECO:0000313" key="17">
    <source>
        <dbReference type="Proteomes" id="UP000008784"/>
    </source>
</evidence>
<dbReference type="InterPro" id="IPR018208">
    <property type="entry name" value="GH11_AS_1"/>
</dbReference>
<feature type="active site" description="Nucleophile" evidence="11">
    <location>
        <position position="118"/>
    </location>
</feature>
<evidence type="ECO:0000259" key="15">
    <source>
        <dbReference type="PROSITE" id="PS51761"/>
    </source>
</evidence>
<dbReference type="InterPro" id="IPR033119">
    <property type="entry name" value="GH11_AS_2"/>
</dbReference>
<dbReference type="PROSITE" id="PS00562">
    <property type="entry name" value="CBM1_1"/>
    <property type="match status" value="1"/>
</dbReference>
<comment type="similarity">
    <text evidence="3 11">Belongs to the glycosyl hydrolase 11 (cellulase G) family.</text>
</comment>
<comment type="catalytic activity">
    <reaction evidence="1 11">
        <text>Endohydrolysis of (1-&gt;4)-beta-D-xylosidic linkages in xylans.</text>
        <dbReference type="EC" id="3.2.1.8"/>
    </reaction>
</comment>
<accession>G1X9B1</accession>
<protein>
    <recommendedName>
        <fullName evidence="4 11">endo-1,4-beta-xylanase</fullName>
        <ecNumber evidence="4 11">3.2.1.8</ecNumber>
    </recommendedName>
</protein>
<dbReference type="Proteomes" id="UP000008784">
    <property type="component" value="Unassembled WGS sequence"/>
</dbReference>
<dbReference type="GO" id="GO:0030248">
    <property type="term" value="F:cellulose binding"/>
    <property type="evidence" value="ECO:0007669"/>
    <property type="project" value="InterPro"/>
</dbReference>
<comment type="caution">
    <text evidence="16">The sequence shown here is derived from an EMBL/GenBank/DDBJ whole genome shotgun (WGS) entry which is preliminary data.</text>
</comment>
<feature type="chain" id="PRO_5003425964" description="endo-1,4-beta-xylanase" evidence="13">
    <location>
        <begin position="20"/>
        <end position="1364"/>
    </location>
</feature>
<feature type="domain" description="CBM1" evidence="14">
    <location>
        <begin position="256"/>
        <end position="292"/>
    </location>
</feature>
<feature type="region of interest" description="Disordered" evidence="12">
    <location>
        <begin position="1330"/>
        <end position="1364"/>
    </location>
</feature>
<evidence type="ECO:0000313" key="16">
    <source>
        <dbReference type="EMBL" id="EGX50253.1"/>
    </source>
</evidence>
<evidence type="ECO:0000256" key="2">
    <source>
        <dbReference type="ARBA" id="ARBA00004851"/>
    </source>
</evidence>
<dbReference type="RefSeq" id="XP_011121073.1">
    <property type="nucleotide sequence ID" value="XM_011122771.1"/>
</dbReference>
<dbReference type="InterPro" id="IPR033123">
    <property type="entry name" value="GH11_dom"/>
</dbReference>
<feature type="compositionally biased region" description="Polar residues" evidence="12">
    <location>
        <begin position="514"/>
        <end position="534"/>
    </location>
</feature>
<name>G1X9B1_ARTOA</name>
<dbReference type="InParanoid" id="G1X9B1"/>
<dbReference type="EMBL" id="ADOT01000124">
    <property type="protein sequence ID" value="EGX50253.1"/>
    <property type="molecule type" value="Genomic_DNA"/>
</dbReference>